<sequence length="118" mass="13156">MMDTAYWSVINGYAAMNDMNVLPVPLPRPTKEELMEQLKPLLDSKLNYIIGVFFSDNYAMIMETAYEMGLVGDGKMWLFCGSLAEYLYKFDAHFEIGSDLAKATYGNAVITDGGGGWT</sequence>
<dbReference type="SUPFAM" id="SSF53822">
    <property type="entry name" value="Periplasmic binding protein-like I"/>
    <property type="match status" value="1"/>
</dbReference>
<reference evidence="1 2" key="1">
    <citation type="journal article" date="2021" name="Sci. Rep.">
        <title>The genome of the diatom Chaetoceros tenuissimus carries an ancient integrated fragment of an extant virus.</title>
        <authorList>
            <person name="Hongo Y."/>
            <person name="Kimura K."/>
            <person name="Takaki Y."/>
            <person name="Yoshida Y."/>
            <person name="Baba S."/>
            <person name="Kobayashi G."/>
            <person name="Nagasaki K."/>
            <person name="Hano T."/>
            <person name="Tomaru Y."/>
        </authorList>
    </citation>
    <scope>NUCLEOTIDE SEQUENCE [LARGE SCALE GENOMIC DNA]</scope>
    <source>
        <strain evidence="1 2">NIES-3715</strain>
    </source>
</reference>
<dbReference type="InterPro" id="IPR028082">
    <property type="entry name" value="Peripla_BP_I"/>
</dbReference>
<keyword evidence="2" id="KW-1185">Reference proteome</keyword>
<accession>A0AAD3H0X2</accession>
<dbReference type="Proteomes" id="UP001054902">
    <property type="component" value="Unassembled WGS sequence"/>
</dbReference>
<comment type="caution">
    <text evidence="1">The sequence shown here is derived from an EMBL/GenBank/DDBJ whole genome shotgun (WGS) entry which is preliminary data.</text>
</comment>
<name>A0AAD3H0X2_9STRA</name>
<protein>
    <submittedName>
        <fullName evidence="1">Uncharacterized protein</fullName>
    </submittedName>
</protein>
<organism evidence="1 2">
    <name type="scientific">Chaetoceros tenuissimus</name>
    <dbReference type="NCBI Taxonomy" id="426638"/>
    <lineage>
        <taxon>Eukaryota</taxon>
        <taxon>Sar</taxon>
        <taxon>Stramenopiles</taxon>
        <taxon>Ochrophyta</taxon>
        <taxon>Bacillariophyta</taxon>
        <taxon>Coscinodiscophyceae</taxon>
        <taxon>Chaetocerotophycidae</taxon>
        <taxon>Chaetocerotales</taxon>
        <taxon>Chaetocerotaceae</taxon>
        <taxon>Chaetoceros</taxon>
    </lineage>
</organism>
<proteinExistence type="predicted"/>
<dbReference type="EMBL" id="BLLK01000022">
    <property type="protein sequence ID" value="GFH46577.1"/>
    <property type="molecule type" value="Genomic_DNA"/>
</dbReference>
<dbReference type="AlphaFoldDB" id="A0AAD3H0X2"/>
<evidence type="ECO:0000313" key="1">
    <source>
        <dbReference type="EMBL" id="GFH46577.1"/>
    </source>
</evidence>
<gene>
    <name evidence="1" type="ORF">CTEN210_03051</name>
</gene>
<dbReference type="Gene3D" id="3.40.50.2300">
    <property type="match status" value="1"/>
</dbReference>
<evidence type="ECO:0000313" key="2">
    <source>
        <dbReference type="Proteomes" id="UP001054902"/>
    </source>
</evidence>